<keyword evidence="7" id="KW-0418">Kinase</keyword>
<dbReference type="PRINTS" id="PR00344">
    <property type="entry name" value="BCTRLSENSOR"/>
</dbReference>
<dbReference type="SUPFAM" id="SSF47384">
    <property type="entry name" value="Homodimeric domain of signal transducing histidine kinase"/>
    <property type="match status" value="1"/>
</dbReference>
<evidence type="ECO:0000256" key="1">
    <source>
        <dbReference type="ARBA" id="ARBA00000085"/>
    </source>
</evidence>
<dbReference type="Pfam" id="PF00512">
    <property type="entry name" value="HisKA"/>
    <property type="match status" value="1"/>
</dbReference>
<dbReference type="Gene3D" id="1.10.287.130">
    <property type="match status" value="1"/>
</dbReference>
<dbReference type="SMART" id="SM00220">
    <property type="entry name" value="S_TKc"/>
    <property type="match status" value="1"/>
</dbReference>
<dbReference type="EMBL" id="CP012333">
    <property type="protein sequence ID" value="AKU95025.1"/>
    <property type="molecule type" value="Genomic_DNA"/>
</dbReference>
<evidence type="ECO:0000259" key="4">
    <source>
        <dbReference type="PROSITE" id="PS50011"/>
    </source>
</evidence>
<organism evidence="7 8">
    <name type="scientific">Labilithrix luteola</name>
    <dbReference type="NCBI Taxonomy" id="1391654"/>
    <lineage>
        <taxon>Bacteria</taxon>
        <taxon>Pseudomonadati</taxon>
        <taxon>Myxococcota</taxon>
        <taxon>Polyangia</taxon>
        <taxon>Polyangiales</taxon>
        <taxon>Labilitrichaceae</taxon>
        <taxon>Labilithrix</taxon>
    </lineage>
</organism>
<evidence type="ECO:0000259" key="6">
    <source>
        <dbReference type="PROSITE" id="PS50113"/>
    </source>
</evidence>
<comment type="catalytic activity">
    <reaction evidence="1">
        <text>ATP + protein L-histidine = ADP + protein N-phospho-L-histidine.</text>
        <dbReference type="EC" id="2.7.13.3"/>
    </reaction>
</comment>
<dbReference type="Pfam" id="PF13191">
    <property type="entry name" value="AAA_16"/>
    <property type="match status" value="1"/>
</dbReference>
<dbReference type="InterPro" id="IPR005467">
    <property type="entry name" value="His_kinase_dom"/>
</dbReference>
<evidence type="ECO:0000313" key="8">
    <source>
        <dbReference type="Proteomes" id="UP000064967"/>
    </source>
</evidence>
<dbReference type="InterPro" id="IPR011009">
    <property type="entry name" value="Kinase-like_dom_sf"/>
</dbReference>
<dbReference type="InterPro" id="IPR003018">
    <property type="entry name" value="GAF"/>
</dbReference>
<dbReference type="Gene3D" id="1.10.510.10">
    <property type="entry name" value="Transferase(Phosphotransferase) domain 1"/>
    <property type="match status" value="1"/>
</dbReference>
<dbReference type="NCBIfam" id="TIGR00229">
    <property type="entry name" value="sensory_box"/>
    <property type="match status" value="1"/>
</dbReference>
<dbReference type="PROSITE" id="PS50109">
    <property type="entry name" value="HIS_KIN"/>
    <property type="match status" value="1"/>
</dbReference>
<dbReference type="Gene3D" id="3.30.450.20">
    <property type="entry name" value="PAS domain"/>
    <property type="match status" value="1"/>
</dbReference>
<evidence type="ECO:0000256" key="2">
    <source>
        <dbReference type="ARBA" id="ARBA00012438"/>
    </source>
</evidence>
<dbReference type="CDD" id="cd14014">
    <property type="entry name" value="STKc_PknB_like"/>
    <property type="match status" value="1"/>
</dbReference>
<dbReference type="Pfam" id="PF08447">
    <property type="entry name" value="PAS_3"/>
    <property type="match status" value="1"/>
</dbReference>
<dbReference type="InterPro" id="IPR035965">
    <property type="entry name" value="PAS-like_dom_sf"/>
</dbReference>
<dbReference type="KEGG" id="llu:AKJ09_01689"/>
<keyword evidence="3" id="KW-0597">Phosphoprotein</keyword>
<dbReference type="Gene3D" id="3.30.450.40">
    <property type="match status" value="1"/>
</dbReference>
<dbReference type="InterPro" id="IPR027417">
    <property type="entry name" value="P-loop_NTPase"/>
</dbReference>
<dbReference type="InterPro" id="IPR003594">
    <property type="entry name" value="HATPase_dom"/>
</dbReference>
<feature type="domain" description="PAC" evidence="6">
    <location>
        <begin position="1536"/>
        <end position="1587"/>
    </location>
</feature>
<dbReference type="Gene3D" id="3.40.50.300">
    <property type="entry name" value="P-loop containing nucleotide triphosphate hydrolases"/>
    <property type="match status" value="1"/>
</dbReference>
<keyword evidence="8" id="KW-1185">Reference proteome</keyword>
<reference evidence="7 8" key="1">
    <citation type="submission" date="2015-08" db="EMBL/GenBank/DDBJ databases">
        <authorList>
            <person name="Babu N.S."/>
            <person name="Beckwith C.J."/>
            <person name="Beseler K.G."/>
            <person name="Brison A."/>
            <person name="Carone J.V."/>
            <person name="Caskin T.P."/>
            <person name="Diamond M."/>
            <person name="Durham M.E."/>
            <person name="Foxe J.M."/>
            <person name="Go M."/>
            <person name="Henderson B.A."/>
            <person name="Jones I.B."/>
            <person name="McGettigan J.A."/>
            <person name="Micheletti S.J."/>
            <person name="Nasrallah M.E."/>
            <person name="Ortiz D."/>
            <person name="Piller C.R."/>
            <person name="Privatt S.R."/>
            <person name="Schneider S.L."/>
            <person name="Sharp S."/>
            <person name="Smith T.C."/>
            <person name="Stanton J.D."/>
            <person name="Ullery H.E."/>
            <person name="Wilson R.J."/>
            <person name="Serrano M.G."/>
            <person name="Buck G."/>
            <person name="Lee V."/>
            <person name="Wang Y."/>
            <person name="Carvalho R."/>
            <person name="Voegtly L."/>
            <person name="Shi R."/>
            <person name="Duckworth R."/>
            <person name="Johnson A."/>
            <person name="Loviza R."/>
            <person name="Walstead R."/>
            <person name="Shah Z."/>
            <person name="Kiflezghi M."/>
            <person name="Wade K."/>
            <person name="Ball S.L."/>
            <person name="Bradley K.W."/>
            <person name="Asai D.J."/>
            <person name="Bowman C.A."/>
            <person name="Russell D.A."/>
            <person name="Pope W.H."/>
            <person name="Jacobs-Sera D."/>
            <person name="Hendrix R.W."/>
            <person name="Hatfull G.F."/>
        </authorList>
    </citation>
    <scope>NUCLEOTIDE SEQUENCE [LARGE SCALE GENOMIC DNA]</scope>
    <source>
        <strain evidence="7 8">DSM 27648</strain>
    </source>
</reference>
<proteinExistence type="predicted"/>
<dbReference type="PANTHER" id="PTHR43642:SF1">
    <property type="entry name" value="HYBRID SIGNAL TRANSDUCTION HISTIDINE KINASE G"/>
    <property type="match status" value="1"/>
</dbReference>
<dbReference type="Proteomes" id="UP000064967">
    <property type="component" value="Chromosome"/>
</dbReference>
<dbReference type="PATRIC" id="fig|1391654.3.peg.1706"/>
<dbReference type="SMART" id="SM00387">
    <property type="entry name" value="HATPase_c"/>
    <property type="match status" value="1"/>
</dbReference>
<dbReference type="PANTHER" id="PTHR43642">
    <property type="entry name" value="HYBRID SIGNAL TRANSDUCTION HISTIDINE KINASE G"/>
    <property type="match status" value="1"/>
</dbReference>
<sequence>MTGYAITACDHDGELLIGRGAREYDGESIIAITTALEHPSAESIARLERWFALRDELDPAWSPRVLDLVVAQDRSVLVLADPGGDTLARVPRPMALDQLLRVAIGIARALGAMHGRGLIHRDVKPAAILASLDTGESRLTGFGLTLRQLRHRQGPEPLAVIAGTLAYMAPEQTGRMNRSIDSRSDLYAFGVTLYELLVGEPPFVAEDAMELVHCHIARCAIPPSERDPSIPEALSAVVMKLLAKRAEDRYQRAVGVEADLRRCLASFCADGRIEPFTLGEHDAPDRLMLPERLYGREAEIAALVAAFDRVVASGRAELLLVSGYSGIGKSSVVNELHRELVPPRGLFAAGKLDQYKRDIPYASLAQALQALVRMILGSPERELARWRDEIEEAIGGARHALLTMIPDLEKIVGPPGPPSDVPPEAAKKLFQRTLLRFIGVFAREHPLVLFLDDLQWVDAATLDLLFFVLTDPGIIHLLIVGAYRDNEVGSNHPLRTKLTAIREAGVDVQDIVLAPLVREDVSRLLADSLRGPPERVTSLAELVHTKTAGNPFFTIQFVSTLAEDGILFYDAAAGAWLWDEALIAPRAFTDNVVDLMVDRLRRLPRATGEMLHLLAVLGNSASSATLALVHDATEAAVHEGLQDAVQAGLVARLDGTYRFLHDRIHEAAYVLEPEASRAASHLRVGWLLAETFESEKNAETAFEVAGQLNRGLAFVTMPEDRVRIAKLDVVAGQWAKKATAYDSALSYFKTAWSLLPEDAWHSEYELAMTIALLAAECEFLTDDVHASEQRFASARQHAVGREDLARIACMRIALYSARSRYDRANEVGLEALRDDDIDWSARPTDEDLEEEHAKLRNELRDRPIESLVDAPAMVDAGAMATMEVLLTLLPATLFSDRNLIGLVVIRTVRLSVAHGNCEGSSLAYAMLGMLLGGRYGEYERAARFADLSLALVERLGCEGYLARIYVLIGQHIFPFTRTLAASRVIVQRAVDAARGAAEQAVEGLTSPLAYTNNHLISLRLASGDSLDDIQRDVETRLAAVRSAQFSGVTGAFVAQLWLIRTLRGAPADFAPFADADDFDRRMRAPGLAPSTSWHSVRKMQTHYFAGRLAAALEAEVEATSRIWAIMSMFELAEYRFYSALVRAAAYDVAATSERSAHLGAVVGQYEHLANWERHCPATYADRTALIGAEIARMQGRELEAEKLYESAIHHASERGFVHNEALAYERAATFYARRGFGTIARAYLRSARARYLRWGAAGKVAQLDASHPELEPDLATIRTTTSIDAQVEHLDLATVLKVSQAVSGEIELDKLLRTLMVLAVENAGAERALLVLSSPRGFSIEAEAHTGRNGVDVVLGQRPPKPADLPESLLHYVMRTQESVALDDASAKNQFSADVYLRTTKCRSVLCLPLQRPGALSGVLYIENNLTPHVFTPARLSLLKLLVAQAATALENARLFDELRRERAYVTQAERLSVTGLFVWRFAPESITFSDESFRIFELGPDTEPSVEVVRRLVHPEDLEAFEEVIARSRRDAQDFTFKHRLLTPDGRVKHLDVAAHAVLDKGGRMELVGAIKDVTDQVQSAEALRRTHAALTHATRIATVGELTASIAHEVNQPLTAIVINAKAGLRWLDGATPNIEEGRAALARIAAEGTRASDVIARLRALFKRTGTEKGPFDINDAIEEVIALTRSEVHKHHVALRTDLDRQLPMAFGDRVQIQQVVINLIVNAIDAMASLTERPRKLVIASNAAGGGTLRVMVQDSGVGIDPRLKDRLFESFATSKADGMGMGLSISRSIVEDHAGKIWAASNDDGGTTFVFTIPGNSGPLVQTHTNV</sequence>
<dbReference type="GO" id="GO:0005524">
    <property type="term" value="F:ATP binding"/>
    <property type="evidence" value="ECO:0007669"/>
    <property type="project" value="InterPro"/>
</dbReference>
<keyword evidence="7" id="KW-0808">Transferase</keyword>
<protein>
    <recommendedName>
        <fullName evidence="2">histidine kinase</fullName>
        <ecNumber evidence="2">2.7.13.3</ecNumber>
    </recommendedName>
</protein>
<dbReference type="InterPro" id="IPR036890">
    <property type="entry name" value="HATPase_C_sf"/>
</dbReference>
<dbReference type="InterPro" id="IPR053159">
    <property type="entry name" value="Hybrid_Histidine_Kinase"/>
</dbReference>
<dbReference type="InterPro" id="IPR029016">
    <property type="entry name" value="GAF-like_dom_sf"/>
</dbReference>
<dbReference type="SUPFAM" id="SSF52540">
    <property type="entry name" value="P-loop containing nucleoside triphosphate hydrolases"/>
    <property type="match status" value="1"/>
</dbReference>
<gene>
    <name evidence="7" type="ORF">AKJ09_01689</name>
</gene>
<name>A0A0K1PNA8_9BACT</name>
<dbReference type="GO" id="GO:0000155">
    <property type="term" value="F:phosphorelay sensor kinase activity"/>
    <property type="evidence" value="ECO:0007669"/>
    <property type="project" value="InterPro"/>
</dbReference>
<dbReference type="Pfam" id="PF01590">
    <property type="entry name" value="GAF"/>
    <property type="match status" value="1"/>
</dbReference>
<evidence type="ECO:0000256" key="3">
    <source>
        <dbReference type="ARBA" id="ARBA00022553"/>
    </source>
</evidence>
<dbReference type="InterPro" id="IPR000700">
    <property type="entry name" value="PAS-assoc_C"/>
</dbReference>
<dbReference type="Gene3D" id="3.30.565.10">
    <property type="entry name" value="Histidine kinase-like ATPase, C-terminal domain"/>
    <property type="match status" value="1"/>
</dbReference>
<dbReference type="PROSITE" id="PS50011">
    <property type="entry name" value="PROTEIN_KINASE_DOM"/>
    <property type="match status" value="1"/>
</dbReference>
<dbReference type="InterPro" id="IPR041664">
    <property type="entry name" value="AAA_16"/>
</dbReference>
<dbReference type="EC" id="2.7.13.3" evidence="2"/>
<feature type="domain" description="Histidine kinase" evidence="5">
    <location>
        <begin position="1607"/>
        <end position="1823"/>
    </location>
</feature>
<dbReference type="InterPro" id="IPR004358">
    <property type="entry name" value="Sig_transdc_His_kin-like_C"/>
</dbReference>
<dbReference type="SUPFAM" id="SSF55781">
    <property type="entry name" value="GAF domain-like"/>
    <property type="match status" value="1"/>
</dbReference>
<dbReference type="SUPFAM" id="SSF55785">
    <property type="entry name" value="PYP-like sensor domain (PAS domain)"/>
    <property type="match status" value="1"/>
</dbReference>
<dbReference type="InterPro" id="IPR036097">
    <property type="entry name" value="HisK_dim/P_sf"/>
</dbReference>
<dbReference type="Pfam" id="PF00069">
    <property type="entry name" value="Pkinase"/>
    <property type="match status" value="1"/>
</dbReference>
<accession>A0A0K1PNA8</accession>
<dbReference type="SMART" id="SM00388">
    <property type="entry name" value="HisKA"/>
    <property type="match status" value="1"/>
</dbReference>
<dbReference type="STRING" id="1391654.AKJ09_01689"/>
<dbReference type="SUPFAM" id="SSF55874">
    <property type="entry name" value="ATPase domain of HSP90 chaperone/DNA topoisomerase II/histidine kinase"/>
    <property type="match status" value="1"/>
</dbReference>
<evidence type="ECO:0000313" key="7">
    <source>
        <dbReference type="EMBL" id="AKU95025.1"/>
    </source>
</evidence>
<evidence type="ECO:0000259" key="5">
    <source>
        <dbReference type="PROSITE" id="PS50109"/>
    </source>
</evidence>
<dbReference type="InterPro" id="IPR003661">
    <property type="entry name" value="HisK_dim/P_dom"/>
</dbReference>
<dbReference type="PROSITE" id="PS50113">
    <property type="entry name" value="PAC"/>
    <property type="match status" value="1"/>
</dbReference>
<dbReference type="CDD" id="cd00082">
    <property type="entry name" value="HisKA"/>
    <property type="match status" value="1"/>
</dbReference>
<dbReference type="InterPro" id="IPR013655">
    <property type="entry name" value="PAS_fold_3"/>
</dbReference>
<dbReference type="CDD" id="cd00130">
    <property type="entry name" value="PAS"/>
    <property type="match status" value="1"/>
</dbReference>
<dbReference type="SUPFAM" id="SSF56112">
    <property type="entry name" value="Protein kinase-like (PK-like)"/>
    <property type="match status" value="1"/>
</dbReference>
<dbReference type="Pfam" id="PF02518">
    <property type="entry name" value="HATPase_c"/>
    <property type="match status" value="1"/>
</dbReference>
<feature type="domain" description="Protein kinase" evidence="4">
    <location>
        <begin position="1"/>
        <end position="277"/>
    </location>
</feature>
<dbReference type="SMART" id="SM00065">
    <property type="entry name" value="GAF"/>
    <property type="match status" value="1"/>
</dbReference>
<dbReference type="InterPro" id="IPR000719">
    <property type="entry name" value="Prot_kinase_dom"/>
</dbReference>
<dbReference type="InterPro" id="IPR000014">
    <property type="entry name" value="PAS"/>
</dbReference>